<dbReference type="AlphaFoldDB" id="A0AAU9P0G0"/>
<evidence type="ECO:0000313" key="2">
    <source>
        <dbReference type="EMBL" id="CAH1443577.1"/>
    </source>
</evidence>
<gene>
    <name evidence="2" type="ORF">LVIROSA_LOCUS29483</name>
</gene>
<dbReference type="PANTHER" id="PTHR31170">
    <property type="entry name" value="BNAC04G53230D PROTEIN"/>
    <property type="match status" value="1"/>
</dbReference>
<dbReference type="PANTHER" id="PTHR31170:SF25">
    <property type="entry name" value="BNAA09G04570D PROTEIN"/>
    <property type="match status" value="1"/>
</dbReference>
<dbReference type="InterPro" id="IPR004158">
    <property type="entry name" value="DUF247_pln"/>
</dbReference>
<feature type="transmembrane region" description="Helical" evidence="1">
    <location>
        <begin position="115"/>
        <end position="136"/>
    </location>
</feature>
<keyword evidence="1" id="KW-1133">Transmembrane helix</keyword>
<dbReference type="EMBL" id="CAKMRJ010005508">
    <property type="protein sequence ID" value="CAH1443577.1"/>
    <property type="molecule type" value="Genomic_DNA"/>
</dbReference>
<reference evidence="2 3" key="1">
    <citation type="submission" date="2022-01" db="EMBL/GenBank/DDBJ databases">
        <authorList>
            <person name="Xiong W."/>
            <person name="Schranz E."/>
        </authorList>
    </citation>
    <scope>NUCLEOTIDE SEQUENCE [LARGE SCALE GENOMIC DNA]</scope>
</reference>
<evidence type="ECO:0000313" key="3">
    <source>
        <dbReference type="Proteomes" id="UP001157418"/>
    </source>
</evidence>
<name>A0AAU9P0G0_9ASTR</name>
<keyword evidence="1" id="KW-0812">Transmembrane</keyword>
<sequence>MSKAMISDDSEYILGNLIVYEHTQLLVERYVTSYVCAMDMLINTPEDVALLVKSKVLVSFFGSNEEAADMINKLCKNIPFTMYYKQQWEEMDVYYNSYWPHTLAGLKSTYFNNPWSIIALVAAFVLFALTVVQTIFTIKSAYGTSVASN</sequence>
<keyword evidence="1" id="KW-0472">Membrane</keyword>
<comment type="caution">
    <text evidence="2">The sequence shown here is derived from an EMBL/GenBank/DDBJ whole genome shotgun (WGS) entry which is preliminary data.</text>
</comment>
<proteinExistence type="predicted"/>
<protein>
    <submittedName>
        <fullName evidence="2">Uncharacterized protein</fullName>
    </submittedName>
</protein>
<dbReference type="Pfam" id="PF03140">
    <property type="entry name" value="DUF247"/>
    <property type="match status" value="1"/>
</dbReference>
<dbReference type="Proteomes" id="UP001157418">
    <property type="component" value="Unassembled WGS sequence"/>
</dbReference>
<evidence type="ECO:0000256" key="1">
    <source>
        <dbReference type="SAM" id="Phobius"/>
    </source>
</evidence>
<accession>A0AAU9P0G0</accession>
<organism evidence="2 3">
    <name type="scientific">Lactuca virosa</name>
    <dbReference type="NCBI Taxonomy" id="75947"/>
    <lineage>
        <taxon>Eukaryota</taxon>
        <taxon>Viridiplantae</taxon>
        <taxon>Streptophyta</taxon>
        <taxon>Embryophyta</taxon>
        <taxon>Tracheophyta</taxon>
        <taxon>Spermatophyta</taxon>
        <taxon>Magnoliopsida</taxon>
        <taxon>eudicotyledons</taxon>
        <taxon>Gunneridae</taxon>
        <taxon>Pentapetalae</taxon>
        <taxon>asterids</taxon>
        <taxon>campanulids</taxon>
        <taxon>Asterales</taxon>
        <taxon>Asteraceae</taxon>
        <taxon>Cichorioideae</taxon>
        <taxon>Cichorieae</taxon>
        <taxon>Lactucinae</taxon>
        <taxon>Lactuca</taxon>
    </lineage>
</organism>
<keyword evidence="3" id="KW-1185">Reference proteome</keyword>